<gene>
    <name evidence="1" type="ORF">SAMN05444266_101889</name>
</gene>
<dbReference type="Proteomes" id="UP000184420">
    <property type="component" value="Unassembled WGS sequence"/>
</dbReference>
<dbReference type="EMBL" id="FRBL01000001">
    <property type="protein sequence ID" value="SHL00865.1"/>
    <property type="molecule type" value="Genomic_DNA"/>
</dbReference>
<evidence type="ECO:0000313" key="1">
    <source>
        <dbReference type="EMBL" id="SHL00865.1"/>
    </source>
</evidence>
<dbReference type="AlphaFoldDB" id="A0A1M6X4Z9"/>
<organism evidence="1 2">
    <name type="scientific">Chitinophaga jiangningensis</name>
    <dbReference type="NCBI Taxonomy" id="1419482"/>
    <lineage>
        <taxon>Bacteria</taxon>
        <taxon>Pseudomonadati</taxon>
        <taxon>Bacteroidota</taxon>
        <taxon>Chitinophagia</taxon>
        <taxon>Chitinophagales</taxon>
        <taxon>Chitinophagaceae</taxon>
        <taxon>Chitinophaga</taxon>
    </lineage>
</organism>
<proteinExistence type="predicted"/>
<reference evidence="1 2" key="1">
    <citation type="submission" date="2016-11" db="EMBL/GenBank/DDBJ databases">
        <authorList>
            <person name="Jaros S."/>
            <person name="Januszkiewicz K."/>
            <person name="Wedrychowicz H."/>
        </authorList>
    </citation>
    <scope>NUCLEOTIDE SEQUENCE [LARGE SCALE GENOMIC DNA]</scope>
    <source>
        <strain evidence="1 2">DSM 27406</strain>
    </source>
</reference>
<dbReference type="STRING" id="1419482.SAMN05444266_101889"/>
<protein>
    <submittedName>
        <fullName evidence="1">Uncharacterized protein</fullName>
    </submittedName>
</protein>
<accession>A0A1M6X4Z9</accession>
<sequence length="151" mass="16246">MKGKLDIFFKEATEEKSKTYYLVKTTCIFMKKLWILAGGICLYAMACKNEQAPAPQVKTACDTAKIFTSYAVAVIQANCTSRGCHPGGNAPAAANFSTAQGIKAYITARPNIFAERVTGPQADMPPAAFKALSQGTKDSLACWVNHGMPDQ</sequence>
<name>A0A1M6X4Z9_9BACT</name>
<evidence type="ECO:0000313" key="2">
    <source>
        <dbReference type="Proteomes" id="UP000184420"/>
    </source>
</evidence>
<keyword evidence="2" id="KW-1185">Reference proteome</keyword>